<evidence type="ECO:0000313" key="3">
    <source>
        <dbReference type="Proteomes" id="UP000663870"/>
    </source>
</evidence>
<proteinExistence type="predicted"/>
<keyword evidence="3" id="KW-1185">Reference proteome</keyword>
<keyword evidence="1" id="KW-1133">Transmembrane helix</keyword>
<evidence type="ECO:0000256" key="1">
    <source>
        <dbReference type="SAM" id="Phobius"/>
    </source>
</evidence>
<name>A0A814T3M7_9BILA</name>
<gene>
    <name evidence="2" type="ORF">JXQ802_LOCUS21968</name>
</gene>
<reference evidence="2" key="1">
    <citation type="submission" date="2021-02" db="EMBL/GenBank/DDBJ databases">
        <authorList>
            <person name="Nowell W R."/>
        </authorList>
    </citation>
    <scope>NUCLEOTIDE SEQUENCE</scope>
</reference>
<accession>A0A814T3M7</accession>
<dbReference type="Proteomes" id="UP000663870">
    <property type="component" value="Unassembled WGS sequence"/>
</dbReference>
<keyword evidence="1" id="KW-0812">Transmembrane</keyword>
<evidence type="ECO:0000313" key="2">
    <source>
        <dbReference type="EMBL" id="CAF1155519.1"/>
    </source>
</evidence>
<feature type="transmembrane region" description="Helical" evidence="1">
    <location>
        <begin position="28"/>
        <end position="47"/>
    </location>
</feature>
<protein>
    <submittedName>
        <fullName evidence="2">Uncharacterized protein</fullName>
    </submittedName>
</protein>
<comment type="caution">
    <text evidence="2">The sequence shown here is derived from an EMBL/GenBank/DDBJ whole genome shotgun (WGS) entry which is preliminary data.</text>
</comment>
<keyword evidence="1" id="KW-0472">Membrane</keyword>
<organism evidence="2 3">
    <name type="scientific">Rotaria sordida</name>
    <dbReference type="NCBI Taxonomy" id="392033"/>
    <lineage>
        <taxon>Eukaryota</taxon>
        <taxon>Metazoa</taxon>
        <taxon>Spiralia</taxon>
        <taxon>Gnathifera</taxon>
        <taxon>Rotifera</taxon>
        <taxon>Eurotatoria</taxon>
        <taxon>Bdelloidea</taxon>
        <taxon>Philodinida</taxon>
        <taxon>Philodinidae</taxon>
        <taxon>Rotaria</taxon>
    </lineage>
</organism>
<dbReference type="AlphaFoldDB" id="A0A814T3M7"/>
<sequence length="193" mass="21705">MDIIISAVGEFIWASSCALVNFCLSSGLSVLVVFISFLCAILASAFYKYSTSRQHTSSDDSTCVLNNHDYEDLDEPITVTPTTEQSIEQSLPLITTDESNNTNNSRSLSEIDICLEEENINGDTIDNNEQISDDILIDTIEGSEEEIQKQQIANIYRLLNDQNLINNWTTTDFLEQLKMYGLHTYDENEPESP</sequence>
<dbReference type="EMBL" id="CAJNOL010000657">
    <property type="protein sequence ID" value="CAF1155519.1"/>
    <property type="molecule type" value="Genomic_DNA"/>
</dbReference>